<accession>A0AAF0WMX3</accession>
<evidence type="ECO:0000256" key="6">
    <source>
        <dbReference type="RuleBase" id="RU004914"/>
    </source>
</evidence>
<sequence length="481" mass="52777">MDQVLLVSVNKESKICKWDGFMEEMKKMSCIAMPMVLVTVSQNLLRVISMMMVGHLGELSLSGAAVATSLTNVTGFSLMFGLASALETLCGQAYGAEQYKRLGIYTYGAIISLLVLCIPVSFLWLYMDEFLVLIGQDPLISHEASIYAMWLIPTLFPYAILQLLVRYLQSQSLILPMVLSSIAALILHIPLCWALVFKFNLGSSGAALSLGFSYWLNVILLGIYVKYSSSCEKTRVSFSSDVFLNIREFFRFAIPSAVMVCLEWWSFELIILLAGKLANPQLETSVLSICFTVTALHYYIPYSFGAAASTRVSNALGAGNPNAAQLATMTVMVLGAAEVIIAVSFLYCCRDVLGYAFGYEKEVIDYVKDMTPIICLSMIMDSLQAVVSGIARGTGWQHIGAYVNLGAYYLVGIPVALISGFVLHLGGKGLWSGFLGGALVQCVMLSVITSCTDWQKQARKARERIFEDEFKYGQLSTSLPL</sequence>
<evidence type="ECO:0000256" key="4">
    <source>
        <dbReference type="ARBA" id="ARBA00022989"/>
    </source>
</evidence>
<dbReference type="InterPro" id="IPR045069">
    <property type="entry name" value="MATE_euk"/>
</dbReference>
<evidence type="ECO:0000313" key="8">
    <source>
        <dbReference type="Proteomes" id="UP000077755"/>
    </source>
</evidence>
<dbReference type="NCBIfam" id="TIGR00797">
    <property type="entry name" value="matE"/>
    <property type="match status" value="1"/>
</dbReference>
<dbReference type="Proteomes" id="UP000077755">
    <property type="component" value="Chromosome 3"/>
</dbReference>
<dbReference type="EMBL" id="CP093345">
    <property type="protein sequence ID" value="WOG92902.1"/>
    <property type="molecule type" value="Genomic_DNA"/>
</dbReference>
<dbReference type="GO" id="GO:0016020">
    <property type="term" value="C:membrane"/>
    <property type="evidence" value="ECO:0007669"/>
    <property type="project" value="UniProtKB-SubCell"/>
</dbReference>
<proteinExistence type="inferred from homology"/>
<dbReference type="InterPro" id="IPR002528">
    <property type="entry name" value="MATE_fam"/>
</dbReference>
<keyword evidence="8" id="KW-1185">Reference proteome</keyword>
<comment type="subcellular location">
    <subcellularLocation>
        <location evidence="1">Membrane</location>
        <topology evidence="1">Multi-pass membrane protein</topology>
    </subcellularLocation>
</comment>
<feature type="transmembrane region" description="Helical" evidence="6">
    <location>
        <begin position="59"/>
        <end position="83"/>
    </location>
</feature>
<feature type="transmembrane region" description="Helical" evidence="6">
    <location>
        <begin position="286"/>
        <end position="305"/>
    </location>
</feature>
<evidence type="ECO:0000313" key="7">
    <source>
        <dbReference type="EMBL" id="WOG92902.1"/>
    </source>
</evidence>
<reference evidence="7" key="1">
    <citation type="journal article" date="2016" name="Nat. Genet.">
        <title>A high-quality carrot genome assembly provides new insights into carotenoid accumulation and asterid genome evolution.</title>
        <authorList>
            <person name="Iorizzo M."/>
            <person name="Ellison S."/>
            <person name="Senalik D."/>
            <person name="Zeng P."/>
            <person name="Satapoomin P."/>
            <person name="Huang J."/>
            <person name="Bowman M."/>
            <person name="Iovene M."/>
            <person name="Sanseverino W."/>
            <person name="Cavagnaro P."/>
            <person name="Yildiz M."/>
            <person name="Macko-Podgorni A."/>
            <person name="Moranska E."/>
            <person name="Grzebelus E."/>
            <person name="Grzebelus D."/>
            <person name="Ashrafi H."/>
            <person name="Zheng Z."/>
            <person name="Cheng S."/>
            <person name="Spooner D."/>
            <person name="Van Deynze A."/>
            <person name="Simon P."/>
        </authorList>
    </citation>
    <scope>NUCLEOTIDE SEQUENCE</scope>
    <source>
        <tissue evidence="7">Leaf</tissue>
    </source>
</reference>
<feature type="transmembrane region" description="Helical" evidence="6">
    <location>
        <begin position="104"/>
        <end position="127"/>
    </location>
</feature>
<reference evidence="7" key="2">
    <citation type="submission" date="2022-03" db="EMBL/GenBank/DDBJ databases">
        <title>Draft title - Genomic analysis of global carrot germplasm unveils the trajectory of domestication and the origin of high carotenoid orange carrot.</title>
        <authorList>
            <person name="Iorizzo M."/>
            <person name="Ellison S."/>
            <person name="Senalik D."/>
            <person name="Macko-Podgorni A."/>
            <person name="Grzebelus D."/>
            <person name="Bostan H."/>
            <person name="Rolling W."/>
            <person name="Curaba J."/>
            <person name="Simon P."/>
        </authorList>
    </citation>
    <scope>NUCLEOTIDE SEQUENCE</scope>
    <source>
        <tissue evidence="7">Leaf</tissue>
    </source>
</reference>
<keyword evidence="4 6" id="KW-1133">Transmembrane helix</keyword>
<dbReference type="AlphaFoldDB" id="A0AAF0WMX3"/>
<evidence type="ECO:0000256" key="2">
    <source>
        <dbReference type="ARBA" id="ARBA00010199"/>
    </source>
</evidence>
<dbReference type="PANTHER" id="PTHR11206">
    <property type="entry name" value="MULTIDRUG RESISTANCE PROTEIN"/>
    <property type="match status" value="1"/>
</dbReference>
<name>A0AAF0WMX3_DAUCS</name>
<feature type="transmembrane region" description="Helical" evidence="6">
    <location>
        <begin position="172"/>
        <end position="196"/>
    </location>
</feature>
<dbReference type="GO" id="GO:1990961">
    <property type="term" value="P:xenobiotic detoxification by transmembrane export across the plasma membrane"/>
    <property type="evidence" value="ECO:0007669"/>
    <property type="project" value="InterPro"/>
</dbReference>
<feature type="transmembrane region" description="Helical" evidence="6">
    <location>
        <begin position="429"/>
        <end position="452"/>
    </location>
</feature>
<comment type="similarity">
    <text evidence="2 6">Belongs to the multi antimicrobial extrusion (MATE) (TC 2.A.66.1) family.</text>
</comment>
<evidence type="ECO:0000256" key="5">
    <source>
        <dbReference type="ARBA" id="ARBA00023136"/>
    </source>
</evidence>
<gene>
    <name evidence="7" type="ORF">DCAR_0312180</name>
</gene>
<evidence type="ECO:0000256" key="1">
    <source>
        <dbReference type="ARBA" id="ARBA00004141"/>
    </source>
</evidence>
<keyword evidence="5 6" id="KW-0472">Membrane</keyword>
<protein>
    <recommendedName>
        <fullName evidence="6">Protein DETOXIFICATION</fullName>
    </recommendedName>
    <alternativeName>
        <fullName evidence="6">Multidrug and toxic compound extrusion protein</fullName>
    </alternativeName>
</protein>
<dbReference type="CDD" id="cd13132">
    <property type="entry name" value="MATE_eukaryotic"/>
    <property type="match status" value="1"/>
</dbReference>
<comment type="caution">
    <text evidence="6">Lacks conserved residue(s) required for the propagation of feature annotation.</text>
</comment>
<dbReference type="GO" id="GO:0042910">
    <property type="term" value="F:xenobiotic transmembrane transporter activity"/>
    <property type="evidence" value="ECO:0007669"/>
    <property type="project" value="InterPro"/>
</dbReference>
<feature type="transmembrane region" description="Helical" evidence="6">
    <location>
        <begin position="402"/>
        <end position="423"/>
    </location>
</feature>
<feature type="transmembrane region" description="Helical" evidence="6">
    <location>
        <begin position="208"/>
        <end position="228"/>
    </location>
</feature>
<organism evidence="7 8">
    <name type="scientific">Daucus carota subsp. sativus</name>
    <name type="common">Carrot</name>
    <dbReference type="NCBI Taxonomy" id="79200"/>
    <lineage>
        <taxon>Eukaryota</taxon>
        <taxon>Viridiplantae</taxon>
        <taxon>Streptophyta</taxon>
        <taxon>Embryophyta</taxon>
        <taxon>Tracheophyta</taxon>
        <taxon>Spermatophyta</taxon>
        <taxon>Magnoliopsida</taxon>
        <taxon>eudicotyledons</taxon>
        <taxon>Gunneridae</taxon>
        <taxon>Pentapetalae</taxon>
        <taxon>asterids</taxon>
        <taxon>campanulids</taxon>
        <taxon>Apiales</taxon>
        <taxon>Apiaceae</taxon>
        <taxon>Apioideae</taxon>
        <taxon>Scandiceae</taxon>
        <taxon>Daucinae</taxon>
        <taxon>Daucus</taxon>
        <taxon>Daucus sect. Daucus</taxon>
    </lineage>
</organism>
<feature type="transmembrane region" description="Helical" evidence="6">
    <location>
        <begin position="326"/>
        <end position="347"/>
    </location>
</feature>
<dbReference type="Pfam" id="PF01554">
    <property type="entry name" value="MatE"/>
    <property type="match status" value="2"/>
</dbReference>
<feature type="transmembrane region" description="Helical" evidence="6">
    <location>
        <begin position="147"/>
        <end position="165"/>
    </location>
</feature>
<keyword evidence="3 6" id="KW-0812">Transmembrane</keyword>
<evidence type="ECO:0000256" key="3">
    <source>
        <dbReference type="ARBA" id="ARBA00022692"/>
    </source>
</evidence>
<dbReference type="GO" id="GO:0015297">
    <property type="term" value="F:antiporter activity"/>
    <property type="evidence" value="ECO:0007669"/>
    <property type="project" value="InterPro"/>
</dbReference>